<gene>
    <name evidence="1" type="ORF">J4Q44_G00057620</name>
</gene>
<dbReference type="AlphaFoldDB" id="A0AAN8MA60"/>
<dbReference type="EMBL" id="JAGTTL010000004">
    <property type="protein sequence ID" value="KAK6323423.1"/>
    <property type="molecule type" value="Genomic_DNA"/>
</dbReference>
<keyword evidence="2" id="KW-1185">Reference proteome</keyword>
<evidence type="ECO:0000313" key="1">
    <source>
        <dbReference type="EMBL" id="KAK6323423.1"/>
    </source>
</evidence>
<feature type="non-terminal residue" evidence="1">
    <location>
        <position position="1"/>
    </location>
</feature>
<reference evidence="1 2" key="1">
    <citation type="submission" date="2021-04" db="EMBL/GenBank/DDBJ databases">
        <authorList>
            <person name="De Guttry C."/>
            <person name="Zahm M."/>
            <person name="Klopp C."/>
            <person name="Cabau C."/>
            <person name="Louis A."/>
            <person name="Berthelot C."/>
            <person name="Parey E."/>
            <person name="Roest Crollius H."/>
            <person name="Montfort J."/>
            <person name="Robinson-Rechavi M."/>
            <person name="Bucao C."/>
            <person name="Bouchez O."/>
            <person name="Gislard M."/>
            <person name="Lluch J."/>
            <person name="Milhes M."/>
            <person name="Lampietro C."/>
            <person name="Lopez Roques C."/>
            <person name="Donnadieu C."/>
            <person name="Braasch I."/>
            <person name="Desvignes T."/>
            <person name="Postlethwait J."/>
            <person name="Bobe J."/>
            <person name="Wedekind C."/>
            <person name="Guiguen Y."/>
        </authorList>
    </citation>
    <scope>NUCLEOTIDE SEQUENCE [LARGE SCALE GENOMIC DNA]</scope>
    <source>
        <strain evidence="1">Cs_M1</strain>
        <tissue evidence="1">Blood</tissue>
    </source>
</reference>
<evidence type="ECO:0000313" key="2">
    <source>
        <dbReference type="Proteomes" id="UP001356427"/>
    </source>
</evidence>
<comment type="caution">
    <text evidence="1">The sequence shown here is derived from an EMBL/GenBank/DDBJ whole genome shotgun (WGS) entry which is preliminary data.</text>
</comment>
<dbReference type="Proteomes" id="UP001356427">
    <property type="component" value="Unassembled WGS sequence"/>
</dbReference>
<organism evidence="1 2">
    <name type="scientific">Coregonus suidteri</name>
    <dbReference type="NCBI Taxonomy" id="861788"/>
    <lineage>
        <taxon>Eukaryota</taxon>
        <taxon>Metazoa</taxon>
        <taxon>Chordata</taxon>
        <taxon>Craniata</taxon>
        <taxon>Vertebrata</taxon>
        <taxon>Euteleostomi</taxon>
        <taxon>Actinopterygii</taxon>
        <taxon>Neopterygii</taxon>
        <taxon>Teleostei</taxon>
        <taxon>Protacanthopterygii</taxon>
        <taxon>Salmoniformes</taxon>
        <taxon>Salmonidae</taxon>
        <taxon>Coregoninae</taxon>
        <taxon>Coregonus</taxon>
    </lineage>
</organism>
<protein>
    <submittedName>
        <fullName evidence="1">Uncharacterized protein</fullName>
    </submittedName>
</protein>
<proteinExistence type="predicted"/>
<accession>A0AAN8MA60</accession>
<sequence length="53" mass="6258">PRIGLQIHPNNIRTTLGKYSEQLLIPNTFRTILNNSEHISNHSEQFRTHFEPF</sequence>
<name>A0AAN8MA60_9TELE</name>